<protein>
    <submittedName>
        <fullName evidence="1">Uncharacterized protein</fullName>
    </submittedName>
</protein>
<evidence type="ECO:0000313" key="2">
    <source>
        <dbReference type="Proteomes" id="UP001060085"/>
    </source>
</evidence>
<gene>
    <name evidence="1" type="ORF">M9H77_33522</name>
</gene>
<proteinExistence type="predicted"/>
<accession>A0ACB9ZKS9</accession>
<dbReference type="Proteomes" id="UP001060085">
    <property type="component" value="Linkage Group LG08"/>
</dbReference>
<dbReference type="EMBL" id="CM044708">
    <property type="protein sequence ID" value="KAI5647517.1"/>
    <property type="molecule type" value="Genomic_DNA"/>
</dbReference>
<organism evidence="1 2">
    <name type="scientific">Catharanthus roseus</name>
    <name type="common">Madagascar periwinkle</name>
    <name type="synonym">Vinca rosea</name>
    <dbReference type="NCBI Taxonomy" id="4058"/>
    <lineage>
        <taxon>Eukaryota</taxon>
        <taxon>Viridiplantae</taxon>
        <taxon>Streptophyta</taxon>
        <taxon>Embryophyta</taxon>
        <taxon>Tracheophyta</taxon>
        <taxon>Spermatophyta</taxon>
        <taxon>Magnoliopsida</taxon>
        <taxon>eudicotyledons</taxon>
        <taxon>Gunneridae</taxon>
        <taxon>Pentapetalae</taxon>
        <taxon>asterids</taxon>
        <taxon>lamiids</taxon>
        <taxon>Gentianales</taxon>
        <taxon>Apocynaceae</taxon>
        <taxon>Rauvolfioideae</taxon>
        <taxon>Vinceae</taxon>
        <taxon>Catharanthinae</taxon>
        <taxon>Catharanthus</taxon>
    </lineage>
</organism>
<keyword evidence="2" id="KW-1185">Reference proteome</keyword>
<evidence type="ECO:0000313" key="1">
    <source>
        <dbReference type="EMBL" id="KAI5647517.1"/>
    </source>
</evidence>
<name>A0ACB9ZKS9_CATRO</name>
<comment type="caution">
    <text evidence="1">The sequence shown here is derived from an EMBL/GenBank/DDBJ whole genome shotgun (WGS) entry which is preliminary data.</text>
</comment>
<sequence length="251" mass="29044">MLMIMIIRGHIATVKAYFGKPCLTWDSFSNFSDVSPFIMTHLKQVYLSLFLILLSSVLGSVWHFFTKNGGLTNVIGFMGFLIWYNHIQPWRGRKRVSLLMAAAFCKGVFLEFLLGPFIHDNKGIIITLLGGSALAFGCFAVVARRYERERDYTYSYGVLYAIIIVSIWLFSGSYMYGGKDAYTLYFFVPFVGLSYLLSYTVLYSQEIVEQTRRDDHHYSEHCVMFFTYIPALSWWFVSNLLKELHTFITNI</sequence>
<reference evidence="2" key="1">
    <citation type="journal article" date="2023" name="Nat. Plants">
        <title>Single-cell RNA sequencing provides a high-resolution roadmap for understanding the multicellular compartmentation of specialized metabolism.</title>
        <authorList>
            <person name="Sun S."/>
            <person name="Shen X."/>
            <person name="Li Y."/>
            <person name="Li Y."/>
            <person name="Wang S."/>
            <person name="Li R."/>
            <person name="Zhang H."/>
            <person name="Shen G."/>
            <person name="Guo B."/>
            <person name="Wei J."/>
            <person name="Xu J."/>
            <person name="St-Pierre B."/>
            <person name="Chen S."/>
            <person name="Sun C."/>
        </authorList>
    </citation>
    <scope>NUCLEOTIDE SEQUENCE [LARGE SCALE GENOMIC DNA]</scope>
</reference>